<dbReference type="EMBL" id="OMKW01000002">
    <property type="protein sequence ID" value="SPF29601.1"/>
    <property type="molecule type" value="Genomic_DNA"/>
</dbReference>
<protein>
    <submittedName>
        <fullName evidence="3">Thiosulfate sulfurtransferase GlpE</fullName>
        <ecNumber evidence="3">2.8.1.1</ecNumber>
    </submittedName>
</protein>
<keyword evidence="4" id="KW-1185">Reference proteome</keyword>
<accession>A0A2R8ABJ9</accession>
<proteinExistence type="predicted"/>
<keyword evidence="1" id="KW-0732">Signal</keyword>
<keyword evidence="3" id="KW-0808">Transferase</keyword>
<dbReference type="SMART" id="SM00450">
    <property type="entry name" value="RHOD"/>
    <property type="match status" value="1"/>
</dbReference>
<reference evidence="3 4" key="1">
    <citation type="submission" date="2018-03" db="EMBL/GenBank/DDBJ databases">
        <authorList>
            <person name="Keele B.F."/>
        </authorList>
    </citation>
    <scope>NUCLEOTIDE SEQUENCE [LARGE SCALE GENOMIC DNA]</scope>
    <source>
        <strain evidence="3 4">CeCT 8812</strain>
    </source>
</reference>
<feature type="domain" description="Rhodanese" evidence="2">
    <location>
        <begin position="41"/>
        <end position="135"/>
    </location>
</feature>
<dbReference type="InterPro" id="IPR001763">
    <property type="entry name" value="Rhodanese-like_dom"/>
</dbReference>
<feature type="signal peptide" evidence="1">
    <location>
        <begin position="1"/>
        <end position="26"/>
    </location>
</feature>
<evidence type="ECO:0000313" key="4">
    <source>
        <dbReference type="Proteomes" id="UP000244932"/>
    </source>
</evidence>
<evidence type="ECO:0000256" key="1">
    <source>
        <dbReference type="SAM" id="SignalP"/>
    </source>
</evidence>
<evidence type="ECO:0000259" key="2">
    <source>
        <dbReference type="PROSITE" id="PS50206"/>
    </source>
</evidence>
<dbReference type="InterPro" id="IPR052367">
    <property type="entry name" value="Thiosulfate_ST/Rhodanese-like"/>
</dbReference>
<sequence length="138" mass="14316">MTLFPTAFSMRAACALTILVTGPAMSETQLMSATDVHAGQQAGGIVIVDIRRPDEWAATGVAQGAHTLDMRAPDFVQRLMAVMEQSGDAELAVICRSGARSAALAAQLDAAGIGPIIDVDGGTLAWIEAELPVDQVNP</sequence>
<gene>
    <name evidence="3" type="primary">glpE</name>
    <name evidence="3" type="ORF">POI8812_01914</name>
</gene>
<dbReference type="GO" id="GO:0004792">
    <property type="term" value="F:thiosulfate-cyanide sulfurtransferase activity"/>
    <property type="evidence" value="ECO:0007669"/>
    <property type="project" value="UniProtKB-EC"/>
</dbReference>
<organism evidence="3 4">
    <name type="scientific">Pontivivens insulae</name>
    <dbReference type="NCBI Taxonomy" id="1639689"/>
    <lineage>
        <taxon>Bacteria</taxon>
        <taxon>Pseudomonadati</taxon>
        <taxon>Pseudomonadota</taxon>
        <taxon>Alphaproteobacteria</taxon>
        <taxon>Rhodobacterales</taxon>
        <taxon>Paracoccaceae</taxon>
        <taxon>Pontivivens</taxon>
    </lineage>
</organism>
<dbReference type="Proteomes" id="UP000244932">
    <property type="component" value="Unassembled WGS sequence"/>
</dbReference>
<dbReference type="CDD" id="cd00158">
    <property type="entry name" value="RHOD"/>
    <property type="match status" value="1"/>
</dbReference>
<dbReference type="PROSITE" id="PS50206">
    <property type="entry name" value="RHODANESE_3"/>
    <property type="match status" value="1"/>
</dbReference>
<dbReference type="PANTHER" id="PTHR45431:SF3">
    <property type="entry name" value="RHODANESE-LIKE DOMAIN-CONTAINING PROTEIN 15, CHLOROPLASTIC"/>
    <property type="match status" value="1"/>
</dbReference>
<dbReference type="Pfam" id="PF00581">
    <property type="entry name" value="Rhodanese"/>
    <property type="match status" value="1"/>
</dbReference>
<name>A0A2R8ABJ9_9RHOB</name>
<dbReference type="Gene3D" id="3.40.250.10">
    <property type="entry name" value="Rhodanese-like domain"/>
    <property type="match status" value="1"/>
</dbReference>
<dbReference type="InterPro" id="IPR036873">
    <property type="entry name" value="Rhodanese-like_dom_sf"/>
</dbReference>
<dbReference type="OrthoDB" id="9812109at2"/>
<evidence type="ECO:0000313" key="3">
    <source>
        <dbReference type="EMBL" id="SPF29601.1"/>
    </source>
</evidence>
<dbReference type="AlphaFoldDB" id="A0A2R8ABJ9"/>
<dbReference type="RefSeq" id="WP_108782281.1">
    <property type="nucleotide sequence ID" value="NZ_OMKW01000002.1"/>
</dbReference>
<dbReference type="PANTHER" id="PTHR45431">
    <property type="entry name" value="RHODANESE-LIKE DOMAIN-CONTAINING PROTEIN 15, CHLOROPLASTIC"/>
    <property type="match status" value="1"/>
</dbReference>
<feature type="chain" id="PRO_5015357540" evidence="1">
    <location>
        <begin position="27"/>
        <end position="138"/>
    </location>
</feature>
<dbReference type="SUPFAM" id="SSF52821">
    <property type="entry name" value="Rhodanese/Cell cycle control phosphatase"/>
    <property type="match status" value="1"/>
</dbReference>
<dbReference type="EC" id="2.8.1.1" evidence="3"/>